<keyword evidence="12" id="KW-1185">Reference proteome</keyword>
<dbReference type="AlphaFoldDB" id="A0ABD5ZH89"/>
<evidence type="ECO:0000256" key="2">
    <source>
        <dbReference type="ARBA" id="ARBA00022603"/>
    </source>
</evidence>
<dbReference type="GO" id="GO:0009307">
    <property type="term" value="P:DNA restriction-modification system"/>
    <property type="evidence" value="ECO:0007669"/>
    <property type="project" value="UniProtKB-KW"/>
</dbReference>
<dbReference type="PRINTS" id="PR00508">
    <property type="entry name" value="S21N4MTFRASE"/>
</dbReference>
<evidence type="ECO:0000313" key="12">
    <source>
        <dbReference type="Proteomes" id="UP001596481"/>
    </source>
</evidence>
<gene>
    <name evidence="11" type="ORF">ACFQJC_12430</name>
</gene>
<dbReference type="Gene3D" id="3.40.50.150">
    <property type="entry name" value="Vaccinia Virus protein VP39"/>
    <property type="match status" value="1"/>
</dbReference>
<keyword evidence="3" id="KW-0808">Transferase</keyword>
<evidence type="ECO:0000256" key="3">
    <source>
        <dbReference type="ARBA" id="ARBA00022679"/>
    </source>
</evidence>
<comment type="catalytic activity">
    <reaction evidence="7 8">
        <text>a 2'-deoxycytidine in DNA + S-adenosyl-L-methionine = an N(4)-methyl-2'-deoxycytidine in DNA + S-adenosyl-L-homocysteine + H(+)</text>
        <dbReference type="Rhea" id="RHEA:16857"/>
        <dbReference type="Rhea" id="RHEA-COMP:11369"/>
        <dbReference type="Rhea" id="RHEA-COMP:13674"/>
        <dbReference type="ChEBI" id="CHEBI:15378"/>
        <dbReference type="ChEBI" id="CHEBI:57856"/>
        <dbReference type="ChEBI" id="CHEBI:59789"/>
        <dbReference type="ChEBI" id="CHEBI:85452"/>
        <dbReference type="ChEBI" id="CHEBI:137933"/>
        <dbReference type="EC" id="2.1.1.113"/>
    </reaction>
</comment>
<dbReference type="Pfam" id="PF01555">
    <property type="entry name" value="N6_N4_Mtase"/>
    <property type="match status" value="1"/>
</dbReference>
<evidence type="ECO:0000256" key="5">
    <source>
        <dbReference type="ARBA" id="ARBA00022747"/>
    </source>
</evidence>
<dbReference type="GO" id="GO:0003677">
    <property type="term" value="F:DNA binding"/>
    <property type="evidence" value="ECO:0007669"/>
    <property type="project" value="UniProtKB-KW"/>
</dbReference>
<comment type="caution">
    <text evidence="11">The sequence shown here is derived from an EMBL/GenBank/DDBJ whole genome shotgun (WGS) entry which is preliminary data.</text>
</comment>
<evidence type="ECO:0000259" key="10">
    <source>
        <dbReference type="Pfam" id="PF01555"/>
    </source>
</evidence>
<feature type="region of interest" description="Disordered" evidence="9">
    <location>
        <begin position="323"/>
        <end position="365"/>
    </location>
</feature>
<dbReference type="GO" id="GO:0032259">
    <property type="term" value="P:methylation"/>
    <property type="evidence" value="ECO:0007669"/>
    <property type="project" value="UniProtKB-KW"/>
</dbReference>
<comment type="similarity">
    <text evidence="1">Belongs to the N(4)/N(6)-methyltransferase family. N(4) subfamily.</text>
</comment>
<evidence type="ECO:0000313" key="11">
    <source>
        <dbReference type="EMBL" id="MFC7204325.1"/>
    </source>
</evidence>
<reference evidence="11 12" key="1">
    <citation type="journal article" date="2019" name="Int. J. Syst. Evol. Microbiol.">
        <title>The Global Catalogue of Microorganisms (GCM) 10K type strain sequencing project: providing services to taxonomists for standard genome sequencing and annotation.</title>
        <authorList>
            <consortium name="The Broad Institute Genomics Platform"/>
            <consortium name="The Broad Institute Genome Sequencing Center for Infectious Disease"/>
            <person name="Wu L."/>
            <person name="Ma J."/>
        </authorList>
    </citation>
    <scope>NUCLEOTIDE SEQUENCE [LARGE SCALE GENOMIC DNA]</scope>
    <source>
        <strain evidence="11 12">DSM 29988</strain>
    </source>
</reference>
<accession>A0ABD5ZH89</accession>
<evidence type="ECO:0000256" key="1">
    <source>
        <dbReference type="ARBA" id="ARBA00010203"/>
    </source>
</evidence>
<proteinExistence type="inferred from homology"/>
<evidence type="ECO:0000256" key="7">
    <source>
        <dbReference type="ARBA" id="ARBA00049120"/>
    </source>
</evidence>
<organism evidence="11 12">
    <name type="scientific">Haloferax namakaokahaiae</name>
    <dbReference type="NCBI Taxonomy" id="1748331"/>
    <lineage>
        <taxon>Archaea</taxon>
        <taxon>Methanobacteriati</taxon>
        <taxon>Methanobacteriota</taxon>
        <taxon>Stenosarchaea group</taxon>
        <taxon>Halobacteria</taxon>
        <taxon>Halobacteriales</taxon>
        <taxon>Haloferacaceae</taxon>
        <taxon>Haloferax</taxon>
    </lineage>
</organism>
<feature type="domain" description="DNA methylase N-4/N-6" evidence="10">
    <location>
        <begin position="22"/>
        <end position="262"/>
    </location>
</feature>
<protein>
    <recommendedName>
        <fullName evidence="8">Type II methyltransferase</fullName>
        <ecNumber evidence="8">2.1.1.113</ecNumber>
    </recommendedName>
    <alternativeName>
        <fullName evidence="8">N-4 cytosine-specific methyltransferase</fullName>
    </alternativeName>
</protein>
<name>A0ABD5ZH89_9EURY</name>
<keyword evidence="5 8" id="KW-0680">Restriction system</keyword>
<dbReference type="InterPro" id="IPR001091">
    <property type="entry name" value="RM_Methyltransferase"/>
</dbReference>
<evidence type="ECO:0000256" key="8">
    <source>
        <dbReference type="RuleBase" id="RU362026"/>
    </source>
</evidence>
<dbReference type="PROSITE" id="PS00093">
    <property type="entry name" value="N4_MTASE"/>
    <property type="match status" value="1"/>
</dbReference>
<dbReference type="GO" id="GO:0015667">
    <property type="term" value="F:site-specific DNA-methyltransferase (cytosine-N4-specific) activity"/>
    <property type="evidence" value="ECO:0007669"/>
    <property type="project" value="UniProtKB-EC"/>
</dbReference>
<dbReference type="Proteomes" id="UP001596481">
    <property type="component" value="Unassembled WGS sequence"/>
</dbReference>
<dbReference type="EMBL" id="JBHTAA010000005">
    <property type="protein sequence ID" value="MFC7204325.1"/>
    <property type="molecule type" value="Genomic_DNA"/>
</dbReference>
<sequence length="365" mass="40587">MRTNHALHVGDAADTSLADESVDLVVTSPPYPMIEMWDDLFSARDDAVADALDSGDGEAAFEAMHAQLDSVWDEVARVLRPGGIACINVGDATRSLGGSFRQYPNHARVLSALSERGLSPLPDIIWRKPTNSRTKFMGSGTLPSNAYVTLEHEYVLILRKGLPRSFPPGDESRYESAIFWEERNQWFSDLWEFTGTGQRLESESRTRSAAFPIELPLRLIRMYSVYGDTVFDPFLGTGTTTIAAMLAGRNSVGYELESSLVAAFDERLEDIPARSEREVSQRLADHRRFSTNRATQPSYDADTYDFRVVTKQEKQIQLYRVASVSGDDEESETTYTVEHTPVTSLPNSHDPVASDNVDATGDDDD</sequence>
<evidence type="ECO:0000256" key="9">
    <source>
        <dbReference type="SAM" id="MobiDB-lite"/>
    </source>
</evidence>
<dbReference type="RefSeq" id="WP_390223928.1">
    <property type="nucleotide sequence ID" value="NZ_JBHTAA010000005.1"/>
</dbReference>
<feature type="compositionally biased region" description="Polar residues" evidence="9">
    <location>
        <begin position="333"/>
        <end position="347"/>
    </location>
</feature>
<keyword evidence="4 8" id="KW-0949">S-adenosyl-L-methionine</keyword>
<dbReference type="EC" id="2.1.1.113" evidence="8"/>
<dbReference type="SUPFAM" id="SSF53335">
    <property type="entry name" value="S-adenosyl-L-methionine-dependent methyltransferases"/>
    <property type="match status" value="1"/>
</dbReference>
<dbReference type="InterPro" id="IPR029063">
    <property type="entry name" value="SAM-dependent_MTases_sf"/>
</dbReference>
<evidence type="ECO:0000256" key="6">
    <source>
        <dbReference type="ARBA" id="ARBA00023125"/>
    </source>
</evidence>
<keyword evidence="2 8" id="KW-0489">Methyltransferase</keyword>
<dbReference type="InterPro" id="IPR017985">
    <property type="entry name" value="MeTrfase_CN4_CS"/>
</dbReference>
<keyword evidence="6" id="KW-0238">DNA-binding</keyword>
<dbReference type="InterPro" id="IPR002941">
    <property type="entry name" value="DNA_methylase_N4/N6"/>
</dbReference>
<evidence type="ECO:0000256" key="4">
    <source>
        <dbReference type="ARBA" id="ARBA00022691"/>
    </source>
</evidence>